<keyword evidence="2" id="KW-1185">Reference proteome</keyword>
<accession>A0A9E8LSI2</accession>
<keyword evidence="1" id="KW-0560">Oxidoreductase</keyword>
<dbReference type="AlphaFoldDB" id="A0A9E8LSI2"/>
<dbReference type="RefSeq" id="WP_275416489.1">
    <property type="nucleotide sequence ID" value="NZ_CP106878.1"/>
</dbReference>
<organism evidence="1 2">
    <name type="scientific">Fervidibacillus albus</name>
    <dbReference type="NCBI Taxonomy" id="2980026"/>
    <lineage>
        <taxon>Bacteria</taxon>
        <taxon>Bacillati</taxon>
        <taxon>Bacillota</taxon>
        <taxon>Bacilli</taxon>
        <taxon>Bacillales</taxon>
        <taxon>Bacillaceae</taxon>
        <taxon>Fervidibacillus</taxon>
    </lineage>
</organism>
<name>A0A9E8LSI2_9BACI</name>
<keyword evidence="1" id="KW-0503">Monooxygenase</keyword>
<dbReference type="SUPFAM" id="SSF54909">
    <property type="entry name" value="Dimeric alpha+beta barrel"/>
    <property type="match status" value="1"/>
</dbReference>
<dbReference type="Gene3D" id="3.30.70.100">
    <property type="match status" value="1"/>
</dbReference>
<dbReference type="InterPro" id="IPR050404">
    <property type="entry name" value="Heme-degrading_MO"/>
</dbReference>
<dbReference type="InterPro" id="IPR011008">
    <property type="entry name" value="Dimeric_a/b-barrel"/>
</dbReference>
<dbReference type="PANTHER" id="PTHR34474">
    <property type="entry name" value="SIGNAL TRANSDUCTION PROTEIN TRAP"/>
    <property type="match status" value="1"/>
</dbReference>
<sequence length="169" mass="19955">MKKVYVATGTADYLKSIEKKFPDEKLLFMENVEHALLFHETDGKSIFQRPRAYFVVEACGLLPAKGYATFFYIPVLDEEKSAFEHSMRRLLKTFHDALGFYAFRLLRPRKGDLYAIVTCWDCESSFKKWHKHGYIYQLWTAKNLEMSKSMNYPNPTYYKGYKIGKDKEK</sequence>
<protein>
    <submittedName>
        <fullName evidence="1">Antibiotic biosynthesis monooxygenase</fullName>
    </submittedName>
</protein>
<dbReference type="Proteomes" id="UP001164718">
    <property type="component" value="Chromosome"/>
</dbReference>
<reference evidence="1" key="1">
    <citation type="submission" date="2022-09" db="EMBL/GenBank/DDBJ databases">
        <title>Complete Genomes of Fervidibacillus albus and Fervidibacillus halotolerans isolated from tidal flat sediments.</title>
        <authorList>
            <person name="Kwon K.K."/>
            <person name="Yang S.-H."/>
            <person name="Park M.J."/>
            <person name="Oh H.-M."/>
        </authorList>
    </citation>
    <scope>NUCLEOTIDE SEQUENCE</scope>
    <source>
        <strain evidence="1">MEBiC13591</strain>
    </source>
</reference>
<gene>
    <name evidence="1" type="ORF">OE104_08650</name>
</gene>
<evidence type="ECO:0000313" key="1">
    <source>
        <dbReference type="EMBL" id="WAA08707.1"/>
    </source>
</evidence>
<proteinExistence type="predicted"/>
<dbReference type="PANTHER" id="PTHR34474:SF2">
    <property type="entry name" value="SIGNAL TRANSDUCTION PROTEIN TRAP"/>
    <property type="match status" value="1"/>
</dbReference>
<dbReference type="KEGG" id="faf:OE104_08650"/>
<dbReference type="EMBL" id="CP106878">
    <property type="protein sequence ID" value="WAA08707.1"/>
    <property type="molecule type" value="Genomic_DNA"/>
</dbReference>
<evidence type="ECO:0000313" key="2">
    <source>
        <dbReference type="Proteomes" id="UP001164718"/>
    </source>
</evidence>
<dbReference type="GO" id="GO:0004497">
    <property type="term" value="F:monooxygenase activity"/>
    <property type="evidence" value="ECO:0007669"/>
    <property type="project" value="UniProtKB-KW"/>
</dbReference>